<protein>
    <submittedName>
        <fullName evidence="1">Uncharacterized protein</fullName>
    </submittedName>
</protein>
<evidence type="ECO:0000313" key="2">
    <source>
        <dbReference type="Proteomes" id="UP000824533"/>
    </source>
</evidence>
<sequence length="421" mass="49123">MADYKKPYQPQNISYIQQEGNRNKVYINPNFNKNPTSSQNCSTNMYMHVNPRFQYYMANRLQQTQSALNTKKIYVNPNFFRSELKATLNDSGLKSHKNDETYSCLNIKSCIEEKIIDQPTILIKSRYCLVRNNEKKSIESNCSKNPTSTIKISKYKSVAINTVKKNIGSVKNKSFAPLHAIVHTKQQKPPTLLRVDSKIVKSSLTLDKRKSSLVHNKIKIEKHKLKKNNIPCPLFKKFGKCIRGAKGCCEFLHDKKHVNICRRFLKGICHDKNCLLSHDLTAKKMPTCYFYLNGVCAKDSCPYLHVKINENTKMCPDFIKGYCEKAQHCIYRHININQTKSKNKKPLLKKQSQFPQNMRKEQIKPKHIKYALEHKQPKYQKNEKDIEYRYYKELKDENSIETETIKPSRCKLGVLPTFIQL</sequence>
<dbReference type="EMBL" id="CM034396">
    <property type="protein sequence ID" value="KAJ0178279.1"/>
    <property type="molecule type" value="Genomic_DNA"/>
</dbReference>
<name>A0ACC1D2U7_9NEOP</name>
<keyword evidence="2" id="KW-1185">Reference proteome</keyword>
<reference evidence="1 2" key="1">
    <citation type="journal article" date="2021" name="Front. Genet.">
        <title>Chromosome-Level Genome Assembly Reveals Significant Gene Expansion in the Toll and IMD Signaling Pathways of Dendrolimus kikuchii.</title>
        <authorList>
            <person name="Zhou J."/>
            <person name="Wu P."/>
            <person name="Xiong Z."/>
            <person name="Liu N."/>
            <person name="Zhao N."/>
            <person name="Ji M."/>
            <person name="Qiu Y."/>
            <person name="Yang B."/>
        </authorList>
    </citation>
    <scope>NUCLEOTIDE SEQUENCE [LARGE SCALE GENOMIC DNA]</scope>
    <source>
        <strain evidence="1">Ann1</strain>
    </source>
</reference>
<gene>
    <name evidence="1" type="ORF">K1T71_006102</name>
</gene>
<evidence type="ECO:0000313" key="1">
    <source>
        <dbReference type="EMBL" id="KAJ0178279.1"/>
    </source>
</evidence>
<organism evidence="1 2">
    <name type="scientific">Dendrolimus kikuchii</name>
    <dbReference type="NCBI Taxonomy" id="765133"/>
    <lineage>
        <taxon>Eukaryota</taxon>
        <taxon>Metazoa</taxon>
        <taxon>Ecdysozoa</taxon>
        <taxon>Arthropoda</taxon>
        <taxon>Hexapoda</taxon>
        <taxon>Insecta</taxon>
        <taxon>Pterygota</taxon>
        <taxon>Neoptera</taxon>
        <taxon>Endopterygota</taxon>
        <taxon>Lepidoptera</taxon>
        <taxon>Glossata</taxon>
        <taxon>Ditrysia</taxon>
        <taxon>Bombycoidea</taxon>
        <taxon>Lasiocampidae</taxon>
        <taxon>Dendrolimus</taxon>
    </lineage>
</organism>
<dbReference type="Proteomes" id="UP000824533">
    <property type="component" value="Linkage Group LG10"/>
</dbReference>
<comment type="caution">
    <text evidence="1">The sequence shown here is derived from an EMBL/GenBank/DDBJ whole genome shotgun (WGS) entry which is preliminary data.</text>
</comment>
<accession>A0ACC1D2U7</accession>
<proteinExistence type="predicted"/>